<dbReference type="InterPro" id="IPR000835">
    <property type="entry name" value="HTH_MarR-typ"/>
</dbReference>
<dbReference type="OrthoDB" id="2296315at2"/>
<evidence type="ECO:0000256" key="3">
    <source>
        <dbReference type="ARBA" id="ARBA00023163"/>
    </source>
</evidence>
<protein>
    <recommendedName>
        <fullName evidence="4">HTH marR-type domain-containing protein</fullName>
    </recommendedName>
</protein>
<evidence type="ECO:0000313" key="6">
    <source>
        <dbReference type="Proteomes" id="UP000245080"/>
    </source>
</evidence>
<dbReference type="SUPFAM" id="SSF46785">
    <property type="entry name" value="Winged helix' DNA-binding domain"/>
    <property type="match status" value="1"/>
</dbReference>
<accession>A0A2V1MZ94</accession>
<reference evidence="5 6" key="1">
    <citation type="journal article" date="2018" name="Int. J. Syst. Evol. Microbiol.">
        <title>Lactobacillus bambusae sp. nov., isolated from a traditional fermented Ma-bamboo shoots of Taiwan.</title>
        <authorList>
            <person name="Wang L.-T."/>
        </authorList>
    </citation>
    <scope>NUCLEOTIDE SEQUENCE [LARGE SCALE GENOMIC DNA]</scope>
    <source>
        <strain evidence="5 6">BS-W1</strain>
    </source>
</reference>
<dbReference type="AlphaFoldDB" id="A0A2V1MZ94"/>
<dbReference type="SMART" id="SM00347">
    <property type="entry name" value="HTH_MARR"/>
    <property type="match status" value="1"/>
</dbReference>
<evidence type="ECO:0000313" key="5">
    <source>
        <dbReference type="EMBL" id="PWG00341.1"/>
    </source>
</evidence>
<dbReference type="EMBL" id="QCXQ01000002">
    <property type="protein sequence ID" value="PWG00341.1"/>
    <property type="molecule type" value="Genomic_DNA"/>
</dbReference>
<feature type="domain" description="HTH marR-type" evidence="4">
    <location>
        <begin position="39"/>
        <end position="144"/>
    </location>
</feature>
<keyword evidence="2" id="KW-0238">DNA-binding</keyword>
<evidence type="ECO:0000256" key="1">
    <source>
        <dbReference type="ARBA" id="ARBA00023015"/>
    </source>
</evidence>
<dbReference type="Proteomes" id="UP000245080">
    <property type="component" value="Unassembled WGS sequence"/>
</dbReference>
<evidence type="ECO:0000259" key="4">
    <source>
        <dbReference type="SMART" id="SM00347"/>
    </source>
</evidence>
<organism evidence="5 6">
    <name type="scientific">Levilactobacillus bambusae</name>
    <dbReference type="NCBI Taxonomy" id="2024736"/>
    <lineage>
        <taxon>Bacteria</taxon>
        <taxon>Bacillati</taxon>
        <taxon>Bacillota</taxon>
        <taxon>Bacilli</taxon>
        <taxon>Lactobacillales</taxon>
        <taxon>Lactobacillaceae</taxon>
        <taxon>Levilactobacillus</taxon>
    </lineage>
</organism>
<dbReference type="InterPro" id="IPR036388">
    <property type="entry name" value="WH-like_DNA-bd_sf"/>
</dbReference>
<gene>
    <name evidence="5" type="ORF">DCM90_05265</name>
</gene>
<keyword evidence="3" id="KW-0804">Transcription</keyword>
<proteinExistence type="predicted"/>
<dbReference type="InterPro" id="IPR052067">
    <property type="entry name" value="Metal_resp_HTH_trans_reg"/>
</dbReference>
<dbReference type="InterPro" id="IPR036390">
    <property type="entry name" value="WH_DNA-bd_sf"/>
</dbReference>
<dbReference type="Gene3D" id="1.10.10.10">
    <property type="entry name" value="Winged helix-like DNA-binding domain superfamily/Winged helix DNA-binding domain"/>
    <property type="match status" value="1"/>
</dbReference>
<dbReference type="PANTHER" id="PTHR35790">
    <property type="entry name" value="HTH-TYPE TRANSCRIPTIONAL REGULATOR PCHR"/>
    <property type="match status" value="1"/>
</dbReference>
<dbReference type="RefSeq" id="WP_109250288.1">
    <property type="nucleotide sequence ID" value="NZ_QCXQ01000002.1"/>
</dbReference>
<keyword evidence="1" id="KW-0805">Transcription regulation</keyword>
<dbReference type="PANTHER" id="PTHR35790:SF4">
    <property type="entry name" value="HTH-TYPE TRANSCRIPTIONAL REGULATOR PCHR"/>
    <property type="match status" value="1"/>
</dbReference>
<dbReference type="Pfam" id="PF01047">
    <property type="entry name" value="MarR"/>
    <property type="match status" value="1"/>
</dbReference>
<dbReference type="GO" id="GO:0003677">
    <property type="term" value="F:DNA binding"/>
    <property type="evidence" value="ECO:0007669"/>
    <property type="project" value="UniProtKB-KW"/>
</dbReference>
<name>A0A2V1MZ94_9LACO</name>
<comment type="caution">
    <text evidence="5">The sequence shown here is derived from an EMBL/GenBank/DDBJ whole genome shotgun (WGS) entry which is preliminary data.</text>
</comment>
<keyword evidence="6" id="KW-1185">Reference proteome</keyword>
<evidence type="ECO:0000256" key="2">
    <source>
        <dbReference type="ARBA" id="ARBA00023125"/>
    </source>
</evidence>
<sequence>MSELSRKELSDTIRTELAEFRNRQIDEETMTWYLKNSPNELKDAVQKMTLNDLDIIDLVANHPDERLSDFTKYTTIRQGTISKIAAKLDQAGFLEKFHEPGNQKTTYLRLLPNGELIHELHRRYHRDMDQRMAAALNQFSDGDLNAVRAFLQVINETD</sequence>
<dbReference type="GO" id="GO:0003700">
    <property type="term" value="F:DNA-binding transcription factor activity"/>
    <property type="evidence" value="ECO:0007669"/>
    <property type="project" value="InterPro"/>
</dbReference>